<reference evidence="2" key="1">
    <citation type="submission" date="2015-01" db="EMBL/GenBank/DDBJ databases">
        <title>Flavisolibacter sp./LCS9/ whole genome sequencing.</title>
        <authorList>
            <person name="Kim M.K."/>
            <person name="Srinivasan S."/>
            <person name="Lee J.-J."/>
        </authorList>
    </citation>
    <scope>NUCLEOTIDE SEQUENCE [LARGE SCALE GENOMIC DNA]</scope>
    <source>
        <strain evidence="2">LCS9</strain>
    </source>
</reference>
<name>A0A172TYY6_9BACT</name>
<dbReference type="InterPro" id="IPR023159">
    <property type="entry name" value="SO1590-like_sf"/>
</dbReference>
<dbReference type="AlphaFoldDB" id="A0A172TYY6"/>
<proteinExistence type="predicted"/>
<gene>
    <name evidence="1" type="ORF">SY85_18385</name>
</gene>
<keyword evidence="2" id="KW-1185">Reference proteome</keyword>
<dbReference type="Proteomes" id="UP000077177">
    <property type="component" value="Chromosome"/>
</dbReference>
<dbReference type="KEGG" id="fla:SY85_18385"/>
<dbReference type="EMBL" id="CP011390">
    <property type="protein sequence ID" value="ANE52168.1"/>
    <property type="molecule type" value="Genomic_DNA"/>
</dbReference>
<organism evidence="1 2">
    <name type="scientific">Flavisolibacter tropicus</name>
    <dbReference type="NCBI Taxonomy" id="1492898"/>
    <lineage>
        <taxon>Bacteria</taxon>
        <taxon>Pseudomonadati</taxon>
        <taxon>Bacteroidota</taxon>
        <taxon>Chitinophagia</taxon>
        <taxon>Chitinophagales</taxon>
        <taxon>Chitinophagaceae</taxon>
        <taxon>Flavisolibacter</taxon>
    </lineage>
</organism>
<protein>
    <submittedName>
        <fullName evidence="1">Uncharacterized protein</fullName>
    </submittedName>
</protein>
<dbReference type="SUPFAM" id="SSF159238">
    <property type="entry name" value="SO1590-like"/>
    <property type="match status" value="1"/>
</dbReference>
<accession>A0A172TYY6</accession>
<dbReference type="RefSeq" id="WP_066406373.1">
    <property type="nucleotide sequence ID" value="NZ_CP011390.1"/>
</dbReference>
<sequence>MNNRATIALVFYFIFVILGCSKDNSGPSAITQSKQESLLRATGAIQIEGIGRYADVGQCTDETGYTFVISMTGDLEGCLYTYVDDFACSPSGTYREYGREHFVGTYKGQSGTFWTAYSFEGKYEGCPLNGEPLGAEIFGRCQHPIVKGSGTGVFEGVSGRLAFRDNVELLIFPFTGHLRY</sequence>
<dbReference type="OrthoDB" id="668669at2"/>
<evidence type="ECO:0000313" key="1">
    <source>
        <dbReference type="EMBL" id="ANE52168.1"/>
    </source>
</evidence>
<dbReference type="PROSITE" id="PS51257">
    <property type="entry name" value="PROKAR_LIPOPROTEIN"/>
    <property type="match status" value="1"/>
</dbReference>
<evidence type="ECO:0000313" key="2">
    <source>
        <dbReference type="Proteomes" id="UP000077177"/>
    </source>
</evidence>
<reference evidence="1 2" key="2">
    <citation type="journal article" date="2016" name="Int. J. Syst. Evol. Microbiol.">
        <title>Flavisolibacter tropicus sp. nov., isolated from tropical soil.</title>
        <authorList>
            <person name="Lee J.J."/>
            <person name="Kang M.S."/>
            <person name="Kim G.S."/>
            <person name="Lee C.S."/>
            <person name="Lim S."/>
            <person name="Lee J."/>
            <person name="Roh S.H."/>
            <person name="Kang H."/>
            <person name="Ha J.M."/>
            <person name="Bae S."/>
            <person name="Jung H.Y."/>
            <person name="Kim M.K."/>
        </authorList>
    </citation>
    <scope>NUCLEOTIDE SEQUENCE [LARGE SCALE GENOMIC DNA]</scope>
    <source>
        <strain evidence="1 2">LCS9</strain>
    </source>
</reference>